<sequence>MVGRERQVEMVPPRWEEPLREKRGARRDGRRIPRSSRWHRWKIGQLLEGGQNDGNQSGERMEVSPLGVSRLILRGRDRGILNRRRKRDHPIRPAGEDGALHLKAGRRNALIGQIYRPMERERARKTGKFNGAMAWNTSRRPSMGGTTRGSKE</sequence>
<name>A0A8X6PCZ0_NEPPI</name>
<feature type="region of interest" description="Disordered" evidence="1">
    <location>
        <begin position="116"/>
        <end position="152"/>
    </location>
</feature>
<dbReference type="EMBL" id="BMAW01018918">
    <property type="protein sequence ID" value="GFT60879.1"/>
    <property type="molecule type" value="Genomic_DNA"/>
</dbReference>
<gene>
    <name evidence="2" type="ORF">NPIL_322851</name>
</gene>
<reference evidence="2" key="1">
    <citation type="submission" date="2020-08" db="EMBL/GenBank/DDBJ databases">
        <title>Multicomponent nature underlies the extraordinary mechanical properties of spider dragline silk.</title>
        <authorList>
            <person name="Kono N."/>
            <person name="Nakamura H."/>
            <person name="Mori M."/>
            <person name="Yoshida Y."/>
            <person name="Ohtoshi R."/>
            <person name="Malay A.D."/>
            <person name="Moran D.A.P."/>
            <person name="Tomita M."/>
            <person name="Numata K."/>
            <person name="Arakawa K."/>
        </authorList>
    </citation>
    <scope>NUCLEOTIDE SEQUENCE</scope>
</reference>
<keyword evidence="3" id="KW-1185">Reference proteome</keyword>
<comment type="caution">
    <text evidence="2">The sequence shown here is derived from an EMBL/GenBank/DDBJ whole genome shotgun (WGS) entry which is preliminary data.</text>
</comment>
<feature type="compositionally biased region" description="Basic and acidic residues" evidence="1">
    <location>
        <begin position="90"/>
        <end position="100"/>
    </location>
</feature>
<feature type="region of interest" description="Disordered" evidence="1">
    <location>
        <begin position="1"/>
        <end position="33"/>
    </location>
</feature>
<evidence type="ECO:0000313" key="2">
    <source>
        <dbReference type="EMBL" id="GFT60879.1"/>
    </source>
</evidence>
<evidence type="ECO:0000313" key="3">
    <source>
        <dbReference type="Proteomes" id="UP000887013"/>
    </source>
</evidence>
<dbReference type="AlphaFoldDB" id="A0A8X6PCZ0"/>
<organism evidence="2 3">
    <name type="scientific">Nephila pilipes</name>
    <name type="common">Giant wood spider</name>
    <name type="synonym">Nephila maculata</name>
    <dbReference type="NCBI Taxonomy" id="299642"/>
    <lineage>
        <taxon>Eukaryota</taxon>
        <taxon>Metazoa</taxon>
        <taxon>Ecdysozoa</taxon>
        <taxon>Arthropoda</taxon>
        <taxon>Chelicerata</taxon>
        <taxon>Arachnida</taxon>
        <taxon>Araneae</taxon>
        <taxon>Araneomorphae</taxon>
        <taxon>Entelegynae</taxon>
        <taxon>Araneoidea</taxon>
        <taxon>Nephilidae</taxon>
        <taxon>Nephila</taxon>
    </lineage>
</organism>
<dbReference type="Proteomes" id="UP000887013">
    <property type="component" value="Unassembled WGS sequence"/>
</dbReference>
<accession>A0A8X6PCZ0</accession>
<evidence type="ECO:0000256" key="1">
    <source>
        <dbReference type="SAM" id="MobiDB-lite"/>
    </source>
</evidence>
<feature type="compositionally biased region" description="Basic and acidic residues" evidence="1">
    <location>
        <begin position="1"/>
        <end position="31"/>
    </location>
</feature>
<proteinExistence type="predicted"/>
<protein>
    <submittedName>
        <fullName evidence="2">Uncharacterized protein</fullName>
    </submittedName>
</protein>
<feature type="region of interest" description="Disordered" evidence="1">
    <location>
        <begin position="81"/>
        <end position="100"/>
    </location>
</feature>